<organism evidence="1 2">
    <name type="scientific">Vermiconidia calcicola</name>
    <dbReference type="NCBI Taxonomy" id="1690605"/>
    <lineage>
        <taxon>Eukaryota</taxon>
        <taxon>Fungi</taxon>
        <taxon>Dikarya</taxon>
        <taxon>Ascomycota</taxon>
        <taxon>Pezizomycotina</taxon>
        <taxon>Dothideomycetes</taxon>
        <taxon>Dothideomycetidae</taxon>
        <taxon>Mycosphaerellales</taxon>
        <taxon>Extremaceae</taxon>
        <taxon>Vermiconidia</taxon>
    </lineage>
</organism>
<keyword evidence="2" id="KW-1185">Reference proteome</keyword>
<reference evidence="1" key="1">
    <citation type="submission" date="2023-07" db="EMBL/GenBank/DDBJ databases">
        <title>Black Yeasts Isolated from many extreme environments.</title>
        <authorList>
            <person name="Coleine C."/>
            <person name="Stajich J.E."/>
            <person name="Selbmann L."/>
        </authorList>
    </citation>
    <scope>NUCLEOTIDE SEQUENCE</scope>
    <source>
        <strain evidence="1">CCFEE 5714</strain>
    </source>
</reference>
<evidence type="ECO:0000313" key="2">
    <source>
        <dbReference type="Proteomes" id="UP001281147"/>
    </source>
</evidence>
<proteinExistence type="predicted"/>
<comment type="caution">
    <text evidence="1">The sequence shown here is derived from an EMBL/GenBank/DDBJ whole genome shotgun (WGS) entry which is preliminary data.</text>
</comment>
<dbReference type="EMBL" id="JAUTXU010000202">
    <property type="protein sequence ID" value="KAK3699026.1"/>
    <property type="molecule type" value="Genomic_DNA"/>
</dbReference>
<dbReference type="Proteomes" id="UP001281147">
    <property type="component" value="Unassembled WGS sequence"/>
</dbReference>
<name>A0ACC3MNE4_9PEZI</name>
<protein>
    <submittedName>
        <fullName evidence="1">Uncharacterized protein</fullName>
    </submittedName>
</protein>
<accession>A0ACC3MNE4</accession>
<gene>
    <name evidence="1" type="ORF">LTR37_016630</name>
</gene>
<evidence type="ECO:0000313" key="1">
    <source>
        <dbReference type="EMBL" id="KAK3699026.1"/>
    </source>
</evidence>
<sequence length="681" mass="75205">MGGHQEPDYIAKNGTDHAPSPSFDELLTPETGTITVQQHQSPVGMPPLPNFITPLPGRILNEDVAFLAQKGAFTVPEPDSRIEILRGYLFSVHPFMPMLDFKAFVKALFDGPEGSSISLLLFQAVMFAGLHSLQLHVVHRLGFESTKQAREVFFNRVRLLYEFDVEPDSAAVLQSLILMSSWYSKWDERRHTWHWTGLAYDVARSMGLHRDPTTRYTSDKIQHFRRRLWWSLYVRDRMIALGTRRPMRIRDDDFDVAMLTLEDFDLEPLEALVQGQPLTPSAEEVTSTALMCIQLAKLCICIGHVVSSQYTTLSTQPDVPHTMMVVPRRDGCRIEELESCDDELNEWFQALSTNIRRTDTSTAQNGSHSCSEVHWGMLNITYLTVLNVLHRARALQPPPYSAEAQTVQRSSKLKVKDAARGLTRVSQTMLRYDQVRYLGLIGVTALVAACLSHMLDVSSGDEDVRDASTFRLCQSLQVLQSLRGIYASADAAVSFLASATRKAGISLLVQVDESVTAFTSVSAHGVVSPSASAKQSNGHNDSAGSSRWGLPFEPFNVPRAGCPVNSLQGLTQSVDDHTHHQLFTEGNGQTLDATSSTQPIARTVAVSPSAVALATSNDAPMSSQFQLVDTTLGGLSDFGANGAFADWRNDMATDIGLEPLSFNYDFYSDAFGFLDGHLQGI</sequence>